<dbReference type="EMBL" id="PYYB01000001">
    <property type="protein sequence ID" value="PTL58654.1"/>
    <property type="molecule type" value="Genomic_DNA"/>
</dbReference>
<feature type="domain" description="TfoX N-terminal" evidence="1">
    <location>
        <begin position="15"/>
        <end position="102"/>
    </location>
</feature>
<proteinExistence type="predicted"/>
<dbReference type="OrthoDB" id="214902at2"/>
<comment type="caution">
    <text evidence="2">The sequence shown here is derived from an EMBL/GenBank/DDBJ whole genome shotgun (WGS) entry which is preliminary data.</text>
</comment>
<sequence>MAHDEDLALRLRAALADRDAVTEKRMFGGLAFLVHGHMAVCASGTGGLLVRVDPATSAALVEQQGVERMVMGGREMDGWLRVATAQLEDDAALRAWVDRGLAVVAGLPPKGA</sequence>
<evidence type="ECO:0000313" key="3">
    <source>
        <dbReference type="Proteomes" id="UP000240739"/>
    </source>
</evidence>
<dbReference type="InterPro" id="IPR007076">
    <property type="entry name" value="TfoX_N"/>
</dbReference>
<evidence type="ECO:0000313" key="2">
    <source>
        <dbReference type="EMBL" id="PTL58654.1"/>
    </source>
</evidence>
<dbReference type="Pfam" id="PF04993">
    <property type="entry name" value="TfoX_N"/>
    <property type="match status" value="1"/>
</dbReference>
<dbReference type="RefSeq" id="WP_107567091.1">
    <property type="nucleotide sequence ID" value="NZ_PYYB01000001.1"/>
</dbReference>
<gene>
    <name evidence="2" type="ORF">C7Y72_02800</name>
</gene>
<dbReference type="GO" id="GO:0032259">
    <property type="term" value="P:methylation"/>
    <property type="evidence" value="ECO:0007669"/>
    <property type="project" value="UniProtKB-KW"/>
</dbReference>
<reference evidence="2 3" key="1">
    <citation type="submission" date="2018-03" db="EMBL/GenBank/DDBJ databases">
        <title>Aquarubrobacter algicola gen. nov., sp. nov., a novel actinobacterium isolated from shallow eutrophic lake during the end of cyanobacterial harmful algal blooms.</title>
        <authorList>
            <person name="Chun S.J."/>
        </authorList>
    </citation>
    <scope>NUCLEOTIDE SEQUENCE [LARGE SCALE GENOMIC DNA]</scope>
    <source>
        <strain evidence="2 3">Seoho-28</strain>
    </source>
</reference>
<protein>
    <submittedName>
        <fullName evidence="2">RNA methyltransferase</fullName>
    </submittedName>
</protein>
<accession>A0A2T4UHC9</accession>
<dbReference type="SUPFAM" id="SSF159894">
    <property type="entry name" value="YgaC/TfoX-N like"/>
    <property type="match status" value="1"/>
</dbReference>
<keyword evidence="3" id="KW-1185">Reference proteome</keyword>
<dbReference type="AlphaFoldDB" id="A0A2T4UHC9"/>
<dbReference type="Proteomes" id="UP000240739">
    <property type="component" value="Unassembled WGS sequence"/>
</dbReference>
<keyword evidence="2" id="KW-0808">Transferase</keyword>
<dbReference type="GO" id="GO:0008168">
    <property type="term" value="F:methyltransferase activity"/>
    <property type="evidence" value="ECO:0007669"/>
    <property type="project" value="UniProtKB-KW"/>
</dbReference>
<dbReference type="Gene3D" id="3.30.1460.30">
    <property type="entry name" value="YgaC/TfoX-N like chaperone"/>
    <property type="match status" value="1"/>
</dbReference>
<evidence type="ECO:0000259" key="1">
    <source>
        <dbReference type="Pfam" id="PF04993"/>
    </source>
</evidence>
<organism evidence="2 3">
    <name type="scientific">Paraconexibacter algicola</name>
    <dbReference type="NCBI Taxonomy" id="2133960"/>
    <lineage>
        <taxon>Bacteria</taxon>
        <taxon>Bacillati</taxon>
        <taxon>Actinomycetota</taxon>
        <taxon>Thermoleophilia</taxon>
        <taxon>Solirubrobacterales</taxon>
        <taxon>Paraconexibacteraceae</taxon>
        <taxon>Paraconexibacter</taxon>
    </lineage>
</organism>
<name>A0A2T4UHC9_9ACTN</name>
<keyword evidence="2" id="KW-0489">Methyltransferase</keyword>